<feature type="region of interest" description="Disordered" evidence="2">
    <location>
        <begin position="405"/>
        <end position="428"/>
    </location>
</feature>
<dbReference type="EMBL" id="RIBY02000258">
    <property type="protein sequence ID" value="KAH9844666.1"/>
    <property type="molecule type" value="Genomic_DNA"/>
</dbReference>
<dbReference type="Pfam" id="PF00172">
    <property type="entry name" value="Zn_clus"/>
    <property type="match status" value="1"/>
</dbReference>
<feature type="region of interest" description="Disordered" evidence="2">
    <location>
        <begin position="325"/>
        <end position="364"/>
    </location>
</feature>
<accession>A0A9W7SZU4</accession>
<evidence type="ECO:0000259" key="3">
    <source>
        <dbReference type="PROSITE" id="PS50048"/>
    </source>
</evidence>
<evidence type="ECO:0000313" key="4">
    <source>
        <dbReference type="EMBL" id="KAH9844666.1"/>
    </source>
</evidence>
<dbReference type="Proteomes" id="UP001138500">
    <property type="component" value="Unassembled WGS sequence"/>
</dbReference>
<sequence length="468" mass="49905">HACCNIHRKPCQPSCLLGGTDLTRAAFAWPPIGMAPPAQAAIRSACDRCHAKKVRCIVTDNQSSCDRCKAQNAHCVFGPAGRNGRPPRAQATSKSDQSPIRPQNNRQILAMPSGSAVDPQNGQSNHTGPPSALPTDFAWDTFDFESAMGDCHNFDQHPSLDPNLINSDMDFISASNITAGEFALPPAPTTPTSSSEHHSIGPSQPESRGSFSEQSSALDTLRLLHQVQQKLRDVSASNQSRATWSCTNGTIEVGVFFKLMDDMLKIVGGFLSQLSDVDADVSFDLAMNLGTTMGNVVEVLEYLTHLITPAVSTHSTDLSRCPSTAGTMAADVPSASDSNAAAAGSRSPRHQRTAMGGNSMNVRIGSHVPDEATARSMLTKLLGAYLATAKTHIDGLRQHLTQASLASSSGSATSSALPQPRRDRSTGCVRLSTPDAQTPVFFTSELHWSVVQILNQLQTRLASLQPRV</sequence>
<organism evidence="4 5">
    <name type="scientific">Teratosphaeria destructans</name>
    <dbReference type="NCBI Taxonomy" id="418781"/>
    <lineage>
        <taxon>Eukaryota</taxon>
        <taxon>Fungi</taxon>
        <taxon>Dikarya</taxon>
        <taxon>Ascomycota</taxon>
        <taxon>Pezizomycotina</taxon>
        <taxon>Dothideomycetes</taxon>
        <taxon>Dothideomycetidae</taxon>
        <taxon>Mycosphaerellales</taxon>
        <taxon>Teratosphaeriaceae</taxon>
        <taxon>Teratosphaeria</taxon>
    </lineage>
</organism>
<feature type="region of interest" description="Disordered" evidence="2">
    <location>
        <begin position="182"/>
        <end position="215"/>
    </location>
</feature>
<comment type="caution">
    <text evidence="4">The sequence shown here is derived from an EMBL/GenBank/DDBJ whole genome shotgun (WGS) entry which is preliminary data.</text>
</comment>
<dbReference type="OrthoDB" id="3915506at2759"/>
<dbReference type="InterPro" id="IPR001138">
    <property type="entry name" value="Zn2Cys6_DnaBD"/>
</dbReference>
<proteinExistence type="predicted"/>
<dbReference type="CDD" id="cd00067">
    <property type="entry name" value="GAL4"/>
    <property type="match status" value="1"/>
</dbReference>
<reference evidence="4 5" key="2">
    <citation type="journal article" date="2021" name="Curr. Genet.">
        <title>Genetic response to nitrogen starvation in the aggressive Eucalyptus foliar pathogen Teratosphaeria destructans.</title>
        <authorList>
            <person name="Havenga M."/>
            <person name="Wingfield B.D."/>
            <person name="Wingfield M.J."/>
            <person name="Dreyer L.L."/>
            <person name="Roets F."/>
            <person name="Aylward J."/>
        </authorList>
    </citation>
    <scope>NUCLEOTIDE SEQUENCE [LARGE SCALE GENOMIC DNA]</scope>
    <source>
        <strain evidence="4">CMW44962</strain>
    </source>
</reference>
<dbReference type="PROSITE" id="PS50048">
    <property type="entry name" value="ZN2_CY6_FUNGAL_2"/>
    <property type="match status" value="1"/>
</dbReference>
<name>A0A9W7SZU4_9PEZI</name>
<feature type="non-terminal residue" evidence="4">
    <location>
        <position position="1"/>
    </location>
</feature>
<evidence type="ECO:0000256" key="2">
    <source>
        <dbReference type="SAM" id="MobiDB-lite"/>
    </source>
</evidence>
<feature type="compositionally biased region" description="Polar residues" evidence="2">
    <location>
        <begin position="90"/>
        <end position="107"/>
    </location>
</feature>
<dbReference type="AlphaFoldDB" id="A0A9W7SZU4"/>
<protein>
    <recommendedName>
        <fullName evidence="3">Zn(2)-C6 fungal-type domain-containing protein</fullName>
    </recommendedName>
</protein>
<gene>
    <name evidence="4" type="ORF">Tdes44962_MAKER07202</name>
</gene>
<reference evidence="4 5" key="1">
    <citation type="journal article" date="2018" name="IMA Fungus">
        <title>IMA Genome-F 10: Nine draft genome sequences of Claviceps purpurea s.lat., including C. arundinis, C. humidiphila, and C. cf. spartinae, pseudomolecules for the pitch canker pathogen Fusarium circinatum, draft genome of Davidsoniella eucalypti, Grosmannia galeiformis, Quambalaria eucalypti, and Teratosphaeria destructans.</title>
        <authorList>
            <person name="Wingfield B.D."/>
            <person name="Liu M."/>
            <person name="Nguyen H.D."/>
            <person name="Lane F.A."/>
            <person name="Morgan S.W."/>
            <person name="De Vos L."/>
            <person name="Wilken P.M."/>
            <person name="Duong T.A."/>
            <person name="Aylward J."/>
            <person name="Coetzee M.P."/>
            <person name="Dadej K."/>
            <person name="De Beer Z.W."/>
            <person name="Findlay W."/>
            <person name="Havenga M."/>
            <person name="Kolarik M."/>
            <person name="Menzies J.G."/>
            <person name="Naidoo K."/>
            <person name="Pochopski O."/>
            <person name="Shoukouhi P."/>
            <person name="Santana Q.C."/>
            <person name="Seifert K.A."/>
            <person name="Soal N."/>
            <person name="Steenkamp E.T."/>
            <person name="Tatham C.T."/>
            <person name="van der Nest M.A."/>
            <person name="Wingfield M.J."/>
        </authorList>
    </citation>
    <scope>NUCLEOTIDE SEQUENCE [LARGE SCALE GENOMIC DNA]</scope>
    <source>
        <strain evidence="4">CMW44962</strain>
    </source>
</reference>
<feature type="domain" description="Zn(2)-C6 fungal-type" evidence="3">
    <location>
        <begin position="45"/>
        <end position="77"/>
    </location>
</feature>
<feature type="compositionally biased region" description="Polar residues" evidence="2">
    <location>
        <begin position="118"/>
        <end position="128"/>
    </location>
</feature>
<feature type="region of interest" description="Disordered" evidence="2">
    <location>
        <begin position="79"/>
        <end position="137"/>
    </location>
</feature>
<dbReference type="SMART" id="SM00066">
    <property type="entry name" value="GAL4"/>
    <property type="match status" value="1"/>
</dbReference>
<evidence type="ECO:0000256" key="1">
    <source>
        <dbReference type="ARBA" id="ARBA00023242"/>
    </source>
</evidence>
<dbReference type="InterPro" id="IPR036864">
    <property type="entry name" value="Zn2-C6_fun-type_DNA-bd_sf"/>
</dbReference>
<dbReference type="Gene3D" id="4.10.240.10">
    <property type="entry name" value="Zn(2)-C6 fungal-type DNA-binding domain"/>
    <property type="match status" value="1"/>
</dbReference>
<dbReference type="GO" id="GO:0000981">
    <property type="term" value="F:DNA-binding transcription factor activity, RNA polymerase II-specific"/>
    <property type="evidence" value="ECO:0007669"/>
    <property type="project" value="InterPro"/>
</dbReference>
<dbReference type="SUPFAM" id="SSF57701">
    <property type="entry name" value="Zn2/Cys6 DNA-binding domain"/>
    <property type="match status" value="1"/>
</dbReference>
<dbReference type="GO" id="GO:0008270">
    <property type="term" value="F:zinc ion binding"/>
    <property type="evidence" value="ECO:0007669"/>
    <property type="project" value="InterPro"/>
</dbReference>
<keyword evidence="1" id="KW-0539">Nucleus</keyword>
<keyword evidence="5" id="KW-1185">Reference proteome</keyword>
<evidence type="ECO:0000313" key="5">
    <source>
        <dbReference type="Proteomes" id="UP001138500"/>
    </source>
</evidence>
<feature type="compositionally biased region" description="Low complexity" evidence="2">
    <location>
        <begin position="329"/>
        <end position="346"/>
    </location>
</feature>
<feature type="compositionally biased region" description="Low complexity" evidence="2">
    <location>
        <begin position="405"/>
        <end position="416"/>
    </location>
</feature>
<feature type="compositionally biased region" description="Polar residues" evidence="2">
    <location>
        <begin position="201"/>
        <end position="215"/>
    </location>
</feature>
<dbReference type="PROSITE" id="PS00463">
    <property type="entry name" value="ZN2_CY6_FUNGAL_1"/>
    <property type="match status" value="1"/>
</dbReference>